<accession>A0A3D8GMP4</accession>
<dbReference type="NCBIfam" id="NF004513">
    <property type="entry name" value="PRK05854.1"/>
    <property type="match status" value="1"/>
</dbReference>
<dbReference type="InterPro" id="IPR002347">
    <property type="entry name" value="SDR_fam"/>
</dbReference>
<protein>
    <submittedName>
        <fullName evidence="2">Short-chain dehydrogenase</fullName>
    </submittedName>
</protein>
<reference evidence="2 3" key="1">
    <citation type="submission" date="2018-07" db="EMBL/GenBank/DDBJ databases">
        <title>Bacillus sp. YLB-04 draft genome sequence.</title>
        <authorList>
            <person name="Yu L."/>
            <person name="Tang X."/>
        </authorList>
    </citation>
    <scope>NUCLEOTIDE SEQUENCE [LARGE SCALE GENOMIC DNA]</scope>
    <source>
        <strain evidence="2 3">YLB-04</strain>
    </source>
</reference>
<dbReference type="AlphaFoldDB" id="A0A3D8GMP4"/>
<evidence type="ECO:0000256" key="1">
    <source>
        <dbReference type="ARBA" id="ARBA00023002"/>
    </source>
</evidence>
<organism evidence="2 3">
    <name type="scientific">Neobacillus piezotolerans</name>
    <dbReference type="NCBI Taxonomy" id="2259171"/>
    <lineage>
        <taxon>Bacteria</taxon>
        <taxon>Bacillati</taxon>
        <taxon>Bacillota</taxon>
        <taxon>Bacilli</taxon>
        <taxon>Bacillales</taxon>
        <taxon>Bacillaceae</taxon>
        <taxon>Neobacillus</taxon>
    </lineage>
</organism>
<dbReference type="PRINTS" id="PR00081">
    <property type="entry name" value="GDHRDH"/>
</dbReference>
<dbReference type="GO" id="GO:0016491">
    <property type="term" value="F:oxidoreductase activity"/>
    <property type="evidence" value="ECO:0007669"/>
    <property type="project" value="UniProtKB-KW"/>
</dbReference>
<dbReference type="Proteomes" id="UP000257144">
    <property type="component" value="Unassembled WGS sequence"/>
</dbReference>
<dbReference type="PANTHER" id="PTHR43157:SF31">
    <property type="entry name" value="PHOSPHATIDYLINOSITOL-GLYCAN BIOSYNTHESIS CLASS F PROTEIN"/>
    <property type="match status" value="1"/>
</dbReference>
<dbReference type="CDD" id="cd05327">
    <property type="entry name" value="retinol-DH_like_SDR_c_like"/>
    <property type="match status" value="1"/>
</dbReference>
<name>A0A3D8GMP4_9BACI</name>
<proteinExistence type="predicted"/>
<sequence>MAFDWIAKDMVDVSGKRILITGGNSGIGFETARAFASKGADVILGVRNITRGEAAVHKLKLESPKSLVGLMQVDLSDLSSIRKFAADFCANYSSLDILINNAGIMMPPLSKTRDGFEAQFGGNHLGHFALTGLLFNLLKNTPDSRVVTVSSLSAHNASIDFENLDGSKGYKRYQFYGQSKLANMLFGKELQARIESNGLGVKSIVCHPGVTHTNLASRNSGRDMNLLFQLISRAITQPTEMGALPILYAATEDSLQGGEYIGPDGKKKRKGYPVKDPVIDRLYDAKTASRLWALSEEMTGVNYFFSKGSSK</sequence>
<dbReference type="EMBL" id="QNQT01000008">
    <property type="protein sequence ID" value="RDU35764.1"/>
    <property type="molecule type" value="Genomic_DNA"/>
</dbReference>
<dbReference type="SUPFAM" id="SSF51735">
    <property type="entry name" value="NAD(P)-binding Rossmann-fold domains"/>
    <property type="match status" value="1"/>
</dbReference>
<gene>
    <name evidence="2" type="ORF">DRW41_16620</name>
</gene>
<dbReference type="OrthoDB" id="9809821at2"/>
<comment type="caution">
    <text evidence="2">The sequence shown here is derived from an EMBL/GenBank/DDBJ whole genome shotgun (WGS) entry which is preliminary data.</text>
</comment>
<dbReference type="PANTHER" id="PTHR43157">
    <property type="entry name" value="PHOSPHATIDYLINOSITOL-GLYCAN BIOSYNTHESIS CLASS F PROTEIN-RELATED"/>
    <property type="match status" value="1"/>
</dbReference>
<dbReference type="Gene3D" id="3.40.50.720">
    <property type="entry name" value="NAD(P)-binding Rossmann-like Domain"/>
    <property type="match status" value="1"/>
</dbReference>
<evidence type="ECO:0000313" key="3">
    <source>
        <dbReference type="Proteomes" id="UP000257144"/>
    </source>
</evidence>
<dbReference type="Pfam" id="PF00106">
    <property type="entry name" value="adh_short"/>
    <property type="match status" value="1"/>
</dbReference>
<dbReference type="InterPro" id="IPR036291">
    <property type="entry name" value="NAD(P)-bd_dom_sf"/>
</dbReference>
<dbReference type="RefSeq" id="WP_115453142.1">
    <property type="nucleotide sequence ID" value="NZ_QNQT01000008.1"/>
</dbReference>
<keyword evidence="1" id="KW-0560">Oxidoreductase</keyword>
<evidence type="ECO:0000313" key="2">
    <source>
        <dbReference type="EMBL" id="RDU35764.1"/>
    </source>
</evidence>
<keyword evidence="3" id="KW-1185">Reference proteome</keyword>
<dbReference type="NCBIfam" id="NF004846">
    <property type="entry name" value="PRK06197.1"/>
    <property type="match status" value="1"/>
</dbReference>